<keyword evidence="2" id="KW-1185">Reference proteome</keyword>
<dbReference type="OrthoDB" id="93530at2157"/>
<reference evidence="1 2" key="1">
    <citation type="journal article" date="2014" name="PLoS Genet.">
        <title>Phylogenetically driven sequencing of extremely halophilic archaea reveals strategies for static and dynamic osmo-response.</title>
        <authorList>
            <person name="Becker E.A."/>
            <person name="Seitzer P.M."/>
            <person name="Tritt A."/>
            <person name="Larsen D."/>
            <person name="Krusor M."/>
            <person name="Yao A.I."/>
            <person name="Wu D."/>
            <person name="Madern D."/>
            <person name="Eisen J.A."/>
            <person name="Darling A.E."/>
            <person name="Facciotti M.T."/>
        </authorList>
    </citation>
    <scope>NUCLEOTIDE SEQUENCE [LARGE SCALE GENOMIC DNA]</scope>
    <source>
        <strain evidence="2">DSM 18310 / JCM 13924 / TL6</strain>
    </source>
</reference>
<dbReference type="Gene3D" id="3.40.50.150">
    <property type="entry name" value="Vaccinia Virus protein VP39"/>
    <property type="match status" value="1"/>
</dbReference>
<dbReference type="PATRIC" id="fig|1227461.3.peg.2639"/>
<gene>
    <name evidence="1" type="ORF">C457_13489</name>
</gene>
<sequence>MTDQPNEDVKDNEQIAPERVAIESQLPLTAVDIESEKDMESGRYHKLRSLHKWFAARPTPAARLAILCSIYPGEIEPDKLLKLLQIGPKALDTNIQQFVQKKYTDNNTSGTLDEHYGYPNPNTQTPTKAQLEELHETLRKGWGGNLPTILDPTAGRGIIPFEAIRYGIPAKSNELNPVPFLINKVALEYAPKVGQLGPEIFDWRDKIHSEAKNNISRFYPTEESGREILNSACTYLIKCESCSGEIPLVSRWWLNKTSKGGDAIKPSYSDGKVEYHHVKVEHISDDEFDPNDGPVSGRSVECPHCGVITEEDTIQAKMAASEFEYSVYGVNYMEPNGNWAFRAGSDIDKEGMKKAAERVESDFELLTFLTEPIDVSSRTNDPTTWGMTEWRDIFTPRQLVSHYEYLRAFNKFSSEIRETYNKTKSQLILTLLTFPVCKSVDHNSRLSVWRDTRGYGANIFGENNYSQKKMFVDNNISAPRRGYINNSDHAIESYNELASYVSGKNPAEVASQDAATLSDIWGPETVDAAIVDPPYYSSIMYGELSDLFYVVQKEYLKGDYPHLFQSKLTNKDDEAVANPDRFEGVNEGGKSKKQLADEHYETKMQSIFAEIHTLLNSGGVMTVMFTHRDMDAWDTLTTALIQSGFTITATHPIKTEMSDRVGLRDKSSADSSILLIGRKRQENENNETTLWEDIKDSLNHVAKQEAEKILDSGYVVSKTDTAIAAYGPTLQKYAETFPVVDKKGNEIRPRKALGEARKAVTSVIAERFLNTEGLGELDSLTRWYILAWLIYENDTFPYDEGLQLGVAAGVDIEDIKRSTKIWGKRSGDIQLKQHNDRVQDIILLQDGDADNPSSVKYPVDPTDTRYAYTIDTLHAALHVYERQGASAAWTWLTERGLKSDRQFKTAISALLEVLPSETDMRKTLVNIMSGETGDYLDINLDHIDVTGETQQAELGDHGT</sequence>
<protein>
    <submittedName>
        <fullName evidence="1">Uncharacterized protein</fullName>
    </submittedName>
</protein>
<dbReference type="AlphaFoldDB" id="M0G678"/>
<evidence type="ECO:0000313" key="2">
    <source>
        <dbReference type="Proteomes" id="UP000011559"/>
    </source>
</evidence>
<comment type="caution">
    <text evidence="1">The sequence shown here is derived from an EMBL/GenBank/DDBJ whole genome shotgun (WGS) entry which is preliminary data.</text>
</comment>
<accession>M0G678</accession>
<proteinExistence type="predicted"/>
<dbReference type="RefSeq" id="WP_008095325.1">
    <property type="nucleotide sequence ID" value="NZ_AOLG01000047.1"/>
</dbReference>
<dbReference type="SUPFAM" id="SSF53335">
    <property type="entry name" value="S-adenosyl-L-methionine-dependent methyltransferases"/>
    <property type="match status" value="1"/>
</dbReference>
<dbReference type="Proteomes" id="UP000011559">
    <property type="component" value="Unassembled WGS sequence"/>
</dbReference>
<name>M0G678_HALPT</name>
<organism evidence="1 2">
    <name type="scientific">Haloferax prahovense (strain DSM 18310 / JCM 13924 / TL6)</name>
    <dbReference type="NCBI Taxonomy" id="1227461"/>
    <lineage>
        <taxon>Archaea</taxon>
        <taxon>Methanobacteriati</taxon>
        <taxon>Methanobacteriota</taxon>
        <taxon>Stenosarchaea group</taxon>
        <taxon>Halobacteria</taxon>
        <taxon>Halobacteriales</taxon>
        <taxon>Haloferacaceae</taxon>
        <taxon>Haloferax</taxon>
    </lineage>
</organism>
<dbReference type="InterPro" id="IPR029063">
    <property type="entry name" value="SAM-dependent_MTases_sf"/>
</dbReference>
<evidence type="ECO:0000313" key="1">
    <source>
        <dbReference type="EMBL" id="ELZ67053.1"/>
    </source>
</evidence>
<dbReference type="EMBL" id="AOLG01000047">
    <property type="protein sequence ID" value="ELZ67053.1"/>
    <property type="molecule type" value="Genomic_DNA"/>
</dbReference>